<sequence length="156" mass="18415">MEVSEVKITASEVLPLLPYKFEVVIQKPYGKVFLLPDESILICELTKQYVPIEQFKEIFTEIKPFIEQFGIRKFVFDKQNLRVFHQPSMEWYFVSWKEEMYRKGLSVHRKVLPQDQPAFNLAVEAGRAKILAEYKESIIHRLDIQYKASVQEAIES</sequence>
<reference evidence="2" key="1">
    <citation type="journal article" date="2019" name="Int. J. Syst. Evol. Microbiol.">
        <title>The Global Catalogue of Microorganisms (GCM) 10K type strain sequencing project: providing services to taxonomists for standard genome sequencing and annotation.</title>
        <authorList>
            <consortium name="The Broad Institute Genomics Platform"/>
            <consortium name="The Broad Institute Genome Sequencing Center for Infectious Disease"/>
            <person name="Wu L."/>
            <person name="Ma J."/>
        </authorList>
    </citation>
    <scope>NUCLEOTIDE SEQUENCE [LARGE SCALE GENOMIC DNA]</scope>
    <source>
        <strain evidence="2">JCM 18326</strain>
    </source>
</reference>
<accession>A0ABP9DEL7</accession>
<gene>
    <name evidence="1" type="ORF">GCM10023331_27260</name>
</gene>
<proteinExistence type="predicted"/>
<dbReference type="EMBL" id="BAABJX010000042">
    <property type="protein sequence ID" value="GAA4840808.1"/>
    <property type="molecule type" value="Genomic_DNA"/>
</dbReference>
<name>A0ABP9DEL7_9BACT</name>
<protein>
    <submittedName>
        <fullName evidence="1">Uncharacterized protein</fullName>
    </submittedName>
</protein>
<organism evidence="1 2">
    <name type="scientific">Algivirga pacifica</name>
    <dbReference type="NCBI Taxonomy" id="1162670"/>
    <lineage>
        <taxon>Bacteria</taxon>
        <taxon>Pseudomonadati</taxon>
        <taxon>Bacteroidota</taxon>
        <taxon>Cytophagia</taxon>
        <taxon>Cytophagales</taxon>
        <taxon>Flammeovirgaceae</taxon>
        <taxon>Algivirga</taxon>
    </lineage>
</organism>
<evidence type="ECO:0000313" key="2">
    <source>
        <dbReference type="Proteomes" id="UP001500298"/>
    </source>
</evidence>
<evidence type="ECO:0000313" key="1">
    <source>
        <dbReference type="EMBL" id="GAA4840808.1"/>
    </source>
</evidence>
<dbReference type="Proteomes" id="UP001500298">
    <property type="component" value="Unassembled WGS sequence"/>
</dbReference>
<keyword evidence="2" id="KW-1185">Reference proteome</keyword>
<dbReference type="RefSeq" id="WP_345372697.1">
    <property type="nucleotide sequence ID" value="NZ_BAABJX010000042.1"/>
</dbReference>
<comment type="caution">
    <text evidence="1">The sequence shown here is derived from an EMBL/GenBank/DDBJ whole genome shotgun (WGS) entry which is preliminary data.</text>
</comment>